<protein>
    <submittedName>
        <fullName evidence="2">Icc-related predicted phosphoesterase</fullName>
    </submittedName>
</protein>
<dbReference type="OrthoDB" id="9783591at2"/>
<dbReference type="InterPro" id="IPR004843">
    <property type="entry name" value="Calcineurin-like_PHP"/>
</dbReference>
<dbReference type="InterPro" id="IPR051693">
    <property type="entry name" value="UPF0046_metallophosphoest"/>
</dbReference>
<dbReference type="Proteomes" id="UP000295184">
    <property type="component" value="Unassembled WGS sequence"/>
</dbReference>
<sequence>MRILLLADEESKALWDFFSPDKIRGYDLIISCGDLNPHYLTLLATFTSAPLLYVHGNHDTRYLHDPPEGCICIEDDIFEYRGIRILGLGGSLRYKEGPFQYTEKQMASRIRRLRRKLKSHNGFDILVTHAPARSLNDGEDLPHRGFDCFNQLLEEYSPSYFVHGHVHMSYNANLPRCCRKGDTTVVNAYEKYVIEVEPDPNRPVRPEWWQFWKWLPARSRVQP</sequence>
<dbReference type="AlphaFoldDB" id="A0A4R1QMR5"/>
<dbReference type="Pfam" id="PF00149">
    <property type="entry name" value="Metallophos"/>
    <property type="match status" value="1"/>
</dbReference>
<evidence type="ECO:0000259" key="1">
    <source>
        <dbReference type="Pfam" id="PF00149"/>
    </source>
</evidence>
<dbReference type="InterPro" id="IPR029052">
    <property type="entry name" value="Metallo-depent_PP-like"/>
</dbReference>
<dbReference type="GO" id="GO:0016787">
    <property type="term" value="F:hydrolase activity"/>
    <property type="evidence" value="ECO:0007669"/>
    <property type="project" value="InterPro"/>
</dbReference>
<dbReference type="PANTHER" id="PTHR12905">
    <property type="entry name" value="METALLOPHOSPHOESTERASE"/>
    <property type="match status" value="1"/>
</dbReference>
<dbReference type="EMBL" id="SLUM01000024">
    <property type="protein sequence ID" value="TCL54071.1"/>
    <property type="molecule type" value="Genomic_DNA"/>
</dbReference>
<proteinExistence type="predicted"/>
<dbReference type="STRING" id="1650663.GCA_001486665_02208"/>
<dbReference type="RefSeq" id="WP_058965228.1">
    <property type="nucleotide sequence ID" value="NZ_CABKVM010000017.1"/>
</dbReference>
<evidence type="ECO:0000313" key="3">
    <source>
        <dbReference type="Proteomes" id="UP000295184"/>
    </source>
</evidence>
<organism evidence="2 3">
    <name type="scientific">Allofournierella massiliensis</name>
    <dbReference type="NCBI Taxonomy" id="1650663"/>
    <lineage>
        <taxon>Bacteria</taxon>
        <taxon>Bacillati</taxon>
        <taxon>Bacillota</taxon>
        <taxon>Clostridia</taxon>
        <taxon>Eubacteriales</taxon>
        <taxon>Oscillospiraceae</taxon>
        <taxon>Allofournierella</taxon>
    </lineage>
</organism>
<gene>
    <name evidence="2" type="ORF">EDD77_12435</name>
</gene>
<reference evidence="2 3" key="1">
    <citation type="submission" date="2019-03" db="EMBL/GenBank/DDBJ databases">
        <title>Genomic Encyclopedia of Type Strains, Phase IV (KMG-IV): sequencing the most valuable type-strain genomes for metagenomic binning, comparative biology and taxonomic classification.</title>
        <authorList>
            <person name="Goeker M."/>
        </authorList>
    </citation>
    <scope>NUCLEOTIDE SEQUENCE [LARGE SCALE GENOMIC DNA]</scope>
    <source>
        <strain evidence="2 3">DSM 100451</strain>
    </source>
</reference>
<evidence type="ECO:0000313" key="2">
    <source>
        <dbReference type="EMBL" id="TCL54071.1"/>
    </source>
</evidence>
<dbReference type="GeneID" id="97380938"/>
<accession>A0A4R1QMR5</accession>
<comment type="caution">
    <text evidence="2">The sequence shown here is derived from an EMBL/GenBank/DDBJ whole genome shotgun (WGS) entry which is preliminary data.</text>
</comment>
<dbReference type="PANTHER" id="PTHR12905:SF0">
    <property type="entry name" value="CALCINEURIN-LIKE PHOSPHOESTERASE DOMAIN-CONTAINING PROTEIN"/>
    <property type="match status" value="1"/>
</dbReference>
<dbReference type="Gene3D" id="3.60.21.10">
    <property type="match status" value="1"/>
</dbReference>
<name>A0A4R1QMR5_9FIRM</name>
<feature type="domain" description="Calcineurin-like phosphoesterase" evidence="1">
    <location>
        <begin position="14"/>
        <end position="168"/>
    </location>
</feature>
<dbReference type="SUPFAM" id="SSF56300">
    <property type="entry name" value="Metallo-dependent phosphatases"/>
    <property type="match status" value="1"/>
</dbReference>